<dbReference type="AlphaFoldDB" id="A0A975LAA7"/>
<keyword evidence="2" id="KW-1133">Transmembrane helix</keyword>
<feature type="compositionally biased region" description="Gly residues" evidence="1">
    <location>
        <begin position="35"/>
        <end position="61"/>
    </location>
</feature>
<feature type="transmembrane region" description="Helical" evidence="2">
    <location>
        <begin position="7"/>
        <end position="29"/>
    </location>
</feature>
<evidence type="ECO:0000313" key="4">
    <source>
        <dbReference type="Proteomes" id="UP000682416"/>
    </source>
</evidence>
<feature type="region of interest" description="Disordered" evidence="1">
    <location>
        <begin position="33"/>
        <end position="61"/>
    </location>
</feature>
<keyword evidence="2" id="KW-0472">Membrane</keyword>
<dbReference type="Proteomes" id="UP000682416">
    <property type="component" value="Chromosome"/>
</dbReference>
<accession>A0A975LAA7</accession>
<dbReference type="EMBL" id="CP074402">
    <property type="protein sequence ID" value="QVJ02144.1"/>
    <property type="molecule type" value="Genomic_DNA"/>
</dbReference>
<keyword evidence="4" id="KW-1185">Reference proteome</keyword>
<evidence type="ECO:0000313" key="3">
    <source>
        <dbReference type="EMBL" id="QVJ02144.1"/>
    </source>
</evidence>
<proteinExistence type="predicted"/>
<protein>
    <submittedName>
        <fullName evidence="3">Uncharacterized protein</fullName>
    </submittedName>
</protein>
<gene>
    <name evidence="3" type="ORF">KGD82_04885</name>
</gene>
<keyword evidence="2" id="KW-0812">Transmembrane</keyword>
<evidence type="ECO:0000256" key="1">
    <source>
        <dbReference type="SAM" id="MobiDB-lite"/>
    </source>
</evidence>
<sequence length="61" mass="5354">MDGDGSALVPLILLASGTVVAFAALNAWLDWDSDGGSGGGGGGGGTGSSGDGGDGGGDGGG</sequence>
<organism evidence="3 4">
    <name type="scientific">Nocardiopsis eucommiae</name>
    <dbReference type="NCBI Taxonomy" id="2831970"/>
    <lineage>
        <taxon>Bacteria</taxon>
        <taxon>Bacillati</taxon>
        <taxon>Actinomycetota</taxon>
        <taxon>Actinomycetes</taxon>
        <taxon>Streptosporangiales</taxon>
        <taxon>Nocardiopsidaceae</taxon>
        <taxon>Nocardiopsis</taxon>
    </lineage>
</organism>
<dbReference type="KEGG" id="nec:KGD82_04885"/>
<name>A0A975LAA7_9ACTN</name>
<evidence type="ECO:0000256" key="2">
    <source>
        <dbReference type="SAM" id="Phobius"/>
    </source>
</evidence>
<reference evidence="3" key="1">
    <citation type="submission" date="2021-05" db="EMBL/GenBank/DDBJ databases">
        <authorList>
            <person name="Kaiqin L."/>
            <person name="Jian G."/>
        </authorList>
    </citation>
    <scope>NUCLEOTIDE SEQUENCE</scope>
    <source>
        <strain evidence="3">HDS5</strain>
    </source>
</reference>